<dbReference type="STRING" id="52442.SAMN05421880_1452"/>
<gene>
    <name evidence="2" type="ORF">SAMN05421880_1452</name>
</gene>
<keyword evidence="1" id="KW-1133">Transmembrane helix</keyword>
<feature type="transmembrane region" description="Helical" evidence="1">
    <location>
        <begin position="158"/>
        <end position="176"/>
    </location>
</feature>
<dbReference type="AlphaFoldDB" id="A0A1I4UGX9"/>
<feature type="transmembrane region" description="Helical" evidence="1">
    <location>
        <begin position="79"/>
        <end position="96"/>
    </location>
</feature>
<evidence type="ECO:0000313" key="3">
    <source>
        <dbReference type="Proteomes" id="UP000199561"/>
    </source>
</evidence>
<accession>A0A1I4UGX9</accession>
<keyword evidence="1" id="KW-0812">Transmembrane</keyword>
<dbReference type="EMBL" id="FOUF01000045">
    <property type="protein sequence ID" value="SFM87973.1"/>
    <property type="molecule type" value="Genomic_DNA"/>
</dbReference>
<dbReference type="InterPro" id="IPR008875">
    <property type="entry name" value="TraX"/>
</dbReference>
<evidence type="ECO:0000313" key="2">
    <source>
        <dbReference type="EMBL" id="SFM87973.1"/>
    </source>
</evidence>
<feature type="transmembrane region" description="Helical" evidence="1">
    <location>
        <begin position="183"/>
        <end position="202"/>
    </location>
</feature>
<feature type="transmembrane region" description="Helical" evidence="1">
    <location>
        <begin position="46"/>
        <end position="67"/>
    </location>
</feature>
<feature type="transmembrane region" description="Helical" evidence="1">
    <location>
        <begin position="208"/>
        <end position="229"/>
    </location>
</feature>
<dbReference type="Proteomes" id="UP000199561">
    <property type="component" value="Unassembled WGS sequence"/>
</dbReference>
<dbReference type="Pfam" id="PF05857">
    <property type="entry name" value="TraX"/>
    <property type="match status" value="1"/>
</dbReference>
<reference evidence="2 3" key="1">
    <citation type="submission" date="2016-10" db="EMBL/GenBank/DDBJ databases">
        <authorList>
            <person name="de Groot N.N."/>
        </authorList>
    </citation>
    <scope>NUCLEOTIDE SEQUENCE [LARGE SCALE GENOMIC DNA]</scope>
    <source>
        <strain evidence="2 3">Nm146</strain>
    </source>
</reference>
<name>A0A1I4UGX9_9PROT</name>
<keyword evidence="1" id="KW-0472">Membrane</keyword>
<protein>
    <submittedName>
        <fullName evidence="2">TraX protein</fullName>
    </submittedName>
</protein>
<proteinExistence type="predicted"/>
<keyword evidence="3" id="KW-1185">Reference proteome</keyword>
<organism evidence="2 3">
    <name type="scientific">Nitrosomonas nitrosa</name>
    <dbReference type="NCBI Taxonomy" id="52442"/>
    <lineage>
        <taxon>Bacteria</taxon>
        <taxon>Pseudomonadati</taxon>
        <taxon>Pseudomonadota</taxon>
        <taxon>Betaproteobacteria</taxon>
        <taxon>Nitrosomonadales</taxon>
        <taxon>Nitrosomonadaceae</taxon>
        <taxon>Nitrosomonas</taxon>
    </lineage>
</organism>
<evidence type="ECO:0000256" key="1">
    <source>
        <dbReference type="SAM" id="Phobius"/>
    </source>
</evidence>
<feature type="transmembrane region" description="Helical" evidence="1">
    <location>
        <begin position="132"/>
        <end position="152"/>
    </location>
</feature>
<sequence>MISPLSATHPTSRPSSAWTTWGQWLALITMTMDHVVRYLLPGSWDVGWVSSSIGRIAFPLFAAMVAWHGLFNTHNPTRYALRILLIGLIAQLPYMAMTRDDFKLNICFTLVLGLCWGTWLRSLAHRSNPGGLSFFFIIWLSIATTLFAWLFVGQWVEYGHGGLLMIPFFMFALHVLNQPADTLIKQLTAVSAALPLLINAVLLNSSIMAKFFTVATCFFVLLMAAGAANRVPQISFRMPRFIWRAWYPGHLLVIVVLLHWPDG</sequence>
<feature type="transmembrane region" description="Helical" evidence="1">
    <location>
        <begin position="241"/>
        <end position="260"/>
    </location>
</feature>
<feature type="transmembrane region" description="Helical" evidence="1">
    <location>
        <begin position="102"/>
        <end position="120"/>
    </location>
</feature>